<feature type="transmembrane region" description="Helical" evidence="6">
    <location>
        <begin position="12"/>
        <end position="34"/>
    </location>
</feature>
<comment type="caution">
    <text evidence="7">The sequence shown here is derived from an EMBL/GenBank/DDBJ whole genome shotgun (WGS) entry which is preliminary data.</text>
</comment>
<dbReference type="RefSeq" id="WP_202767938.1">
    <property type="nucleotide sequence ID" value="NZ_JAESWA010000022.1"/>
</dbReference>
<organism evidence="7 8">
    <name type="scientific">Clostridium paridis</name>
    <dbReference type="NCBI Taxonomy" id="2803863"/>
    <lineage>
        <taxon>Bacteria</taxon>
        <taxon>Bacillati</taxon>
        <taxon>Bacillota</taxon>
        <taxon>Clostridia</taxon>
        <taxon>Eubacteriales</taxon>
        <taxon>Clostridiaceae</taxon>
        <taxon>Clostridium</taxon>
    </lineage>
</organism>
<gene>
    <name evidence="7" type="ORF">JK634_12290</name>
</gene>
<evidence type="ECO:0000256" key="3">
    <source>
        <dbReference type="ARBA" id="ARBA00022692"/>
    </source>
</evidence>
<keyword evidence="8" id="KW-1185">Reference proteome</keyword>
<feature type="transmembrane region" description="Helical" evidence="6">
    <location>
        <begin position="287"/>
        <end position="305"/>
    </location>
</feature>
<dbReference type="AlphaFoldDB" id="A0A937K5H9"/>
<evidence type="ECO:0000256" key="1">
    <source>
        <dbReference type="ARBA" id="ARBA00004651"/>
    </source>
</evidence>
<feature type="transmembrane region" description="Helical" evidence="6">
    <location>
        <begin position="119"/>
        <end position="139"/>
    </location>
</feature>
<keyword evidence="4 6" id="KW-1133">Transmembrane helix</keyword>
<evidence type="ECO:0000256" key="4">
    <source>
        <dbReference type="ARBA" id="ARBA00022989"/>
    </source>
</evidence>
<accession>A0A937K5H9</accession>
<dbReference type="InterPro" id="IPR050833">
    <property type="entry name" value="Poly_Biosynth_Transport"/>
</dbReference>
<evidence type="ECO:0000313" key="8">
    <source>
        <dbReference type="Proteomes" id="UP000623681"/>
    </source>
</evidence>
<feature type="transmembrane region" description="Helical" evidence="6">
    <location>
        <begin position="94"/>
        <end position="113"/>
    </location>
</feature>
<keyword evidence="5 6" id="KW-0472">Membrane</keyword>
<feature type="transmembrane region" description="Helical" evidence="6">
    <location>
        <begin position="217"/>
        <end position="241"/>
    </location>
</feature>
<keyword evidence="3 6" id="KW-0812">Transmembrane</keyword>
<proteinExistence type="predicted"/>
<feature type="transmembrane region" description="Helical" evidence="6">
    <location>
        <begin position="325"/>
        <end position="346"/>
    </location>
</feature>
<feature type="transmembrane region" description="Helical" evidence="6">
    <location>
        <begin position="173"/>
        <end position="196"/>
    </location>
</feature>
<dbReference type="InterPro" id="IPR002797">
    <property type="entry name" value="Polysacc_synth"/>
</dbReference>
<reference evidence="7" key="1">
    <citation type="submission" date="2021-01" db="EMBL/GenBank/DDBJ databases">
        <title>Genome public.</title>
        <authorList>
            <person name="Liu C."/>
            <person name="Sun Q."/>
        </authorList>
    </citation>
    <scope>NUCLEOTIDE SEQUENCE</scope>
    <source>
        <strain evidence="7">YIM B02565</strain>
    </source>
</reference>
<name>A0A937K5H9_9CLOT</name>
<protein>
    <submittedName>
        <fullName evidence="7">Oligosaccharide flippase family protein</fullName>
    </submittedName>
</protein>
<feature type="transmembrane region" description="Helical" evidence="6">
    <location>
        <begin position="381"/>
        <end position="402"/>
    </location>
</feature>
<dbReference type="PANTHER" id="PTHR30250">
    <property type="entry name" value="PST FAMILY PREDICTED COLANIC ACID TRANSPORTER"/>
    <property type="match status" value="1"/>
</dbReference>
<keyword evidence="2" id="KW-1003">Cell membrane</keyword>
<feature type="transmembrane region" description="Helical" evidence="6">
    <location>
        <begin position="54"/>
        <end position="73"/>
    </location>
</feature>
<dbReference type="EMBL" id="JAESWA010000022">
    <property type="protein sequence ID" value="MBL4932593.1"/>
    <property type="molecule type" value="Genomic_DNA"/>
</dbReference>
<dbReference type="GO" id="GO:0005886">
    <property type="term" value="C:plasma membrane"/>
    <property type="evidence" value="ECO:0007669"/>
    <property type="project" value="UniProtKB-SubCell"/>
</dbReference>
<sequence>MMRSNKMVFFRNTIALYLMSIVKLVFPLLTLPYLTRTLSTDMYGIVTYVRALIVYVQLVIDFGFLLSATKEIVFVAADKEKVGRITGDTLAEKGILAIYATLFFIIISMFIPILNQNKLFSSLYLLSALVTIFLFDFMFRGLEKMHLIAIPYIVAKSITTFLTFVMIHGDGDLLLIPTLEIVGNIVAVIISFYFVRKLEIKISFSSFREWLKDLRESFVYFISNFATTVFGALTTVVAGFYLSMSNIAFWGICMQILSAAKALYNPITNSLYPHMLREKDINIIKKINIIMIIPMLIGSAIVFFASETVMQVIGGDKYISAGNVLRILLPAFIFSFYSMLYGWPVLGAIGKVKETTTTTIIASVVQVCGLGILILSSNLNLYGLAISCSLSEITLFVIRYFVYCRNKKFFKSDS</sequence>
<evidence type="ECO:0000256" key="6">
    <source>
        <dbReference type="SAM" id="Phobius"/>
    </source>
</evidence>
<feature type="transmembrane region" description="Helical" evidence="6">
    <location>
        <begin position="247"/>
        <end position="267"/>
    </location>
</feature>
<feature type="transmembrane region" description="Helical" evidence="6">
    <location>
        <begin position="146"/>
        <end position="167"/>
    </location>
</feature>
<comment type="subcellular location">
    <subcellularLocation>
        <location evidence="1">Cell membrane</location>
        <topology evidence="1">Multi-pass membrane protein</topology>
    </subcellularLocation>
</comment>
<dbReference type="Proteomes" id="UP000623681">
    <property type="component" value="Unassembled WGS sequence"/>
</dbReference>
<evidence type="ECO:0000256" key="5">
    <source>
        <dbReference type="ARBA" id="ARBA00023136"/>
    </source>
</evidence>
<evidence type="ECO:0000313" key="7">
    <source>
        <dbReference type="EMBL" id="MBL4932593.1"/>
    </source>
</evidence>
<dbReference type="Pfam" id="PF01943">
    <property type="entry name" value="Polysacc_synt"/>
    <property type="match status" value="1"/>
</dbReference>
<dbReference type="PANTHER" id="PTHR30250:SF11">
    <property type="entry name" value="O-ANTIGEN TRANSPORTER-RELATED"/>
    <property type="match status" value="1"/>
</dbReference>
<evidence type="ECO:0000256" key="2">
    <source>
        <dbReference type="ARBA" id="ARBA00022475"/>
    </source>
</evidence>
<feature type="transmembrane region" description="Helical" evidence="6">
    <location>
        <begin position="358"/>
        <end position="375"/>
    </location>
</feature>